<organism evidence="2 3">
    <name type="scientific">Natronospira bacteriovora</name>
    <dbReference type="NCBI Taxonomy" id="3069753"/>
    <lineage>
        <taxon>Bacteria</taxon>
        <taxon>Pseudomonadati</taxon>
        <taxon>Pseudomonadota</taxon>
        <taxon>Gammaproteobacteria</taxon>
        <taxon>Natronospirales</taxon>
        <taxon>Natronospiraceae</taxon>
        <taxon>Natronospira</taxon>
    </lineage>
</organism>
<evidence type="ECO:0000259" key="1">
    <source>
        <dbReference type="Pfam" id="PF04471"/>
    </source>
</evidence>
<evidence type="ECO:0000313" key="3">
    <source>
        <dbReference type="Proteomes" id="UP001239019"/>
    </source>
</evidence>
<accession>A0ABU0W9D8</accession>
<dbReference type="Pfam" id="PF04471">
    <property type="entry name" value="Mrr_cat"/>
    <property type="match status" value="1"/>
</dbReference>
<dbReference type="InterPro" id="IPR007560">
    <property type="entry name" value="Restrct_endonuc_IV_Mrr"/>
</dbReference>
<evidence type="ECO:0000313" key="2">
    <source>
        <dbReference type="EMBL" id="MDQ2070657.1"/>
    </source>
</evidence>
<proteinExistence type="predicted"/>
<gene>
    <name evidence="2" type="ORF">RBH19_12320</name>
</gene>
<comment type="caution">
    <text evidence="2">The sequence shown here is derived from an EMBL/GenBank/DDBJ whole genome shotgun (WGS) entry which is preliminary data.</text>
</comment>
<keyword evidence="3" id="KW-1185">Reference proteome</keyword>
<feature type="domain" description="Restriction endonuclease type IV Mrr" evidence="1">
    <location>
        <begin position="183"/>
        <end position="286"/>
    </location>
</feature>
<sequence>MKIRYIKLGDGGKWERYCIEEQQTLRLGYESPHHQASLSGDWDTVRNFWLSARNGNQGAASRDLNQIRDFYELSESDIWITFYQRRLYWCHAHKEVHELVDASRIRNVIGSWSCYDKEGSPLSIENIDGRITKVQGYRGTICGVELPEYLLRKINGEVQPEIQSTKEALAALKVNIENLIKGLWWNDFELLIDLIFSQSGWQRISVLGKTEKDIDLDVFSPVTQKRAFVQVKSTTTANQIQSYREIFNQHHQYDEMYFVFHTFSGNLENLNIDDPRIAVWDISRVADLVINAGLIGWLLAKRT</sequence>
<dbReference type="Proteomes" id="UP001239019">
    <property type="component" value="Unassembled WGS sequence"/>
</dbReference>
<reference evidence="2 3" key="1">
    <citation type="submission" date="2023-08" db="EMBL/GenBank/DDBJ databases">
        <title>Whole-genome sequencing of halo(alkali)philic microorganisms from hypersaline lakes.</title>
        <authorList>
            <person name="Sorokin D.Y."/>
            <person name="Abbas B."/>
            <person name="Merkel A.Y."/>
        </authorList>
    </citation>
    <scope>NUCLEOTIDE SEQUENCE [LARGE SCALE GENOMIC DNA]</scope>
    <source>
        <strain evidence="2 3">AB-CW4</strain>
    </source>
</reference>
<dbReference type="EMBL" id="JAVDDT010000009">
    <property type="protein sequence ID" value="MDQ2070657.1"/>
    <property type="molecule type" value="Genomic_DNA"/>
</dbReference>
<dbReference type="RefSeq" id="WP_306729156.1">
    <property type="nucleotide sequence ID" value="NZ_JAVDDT010000009.1"/>
</dbReference>
<name>A0ABU0W9D8_9GAMM</name>
<protein>
    <recommendedName>
        <fullName evidence="1">Restriction endonuclease type IV Mrr domain-containing protein</fullName>
    </recommendedName>
</protein>